<feature type="non-terminal residue" evidence="1">
    <location>
        <position position="48"/>
    </location>
</feature>
<organism evidence="1">
    <name type="scientific">marine sediment metagenome</name>
    <dbReference type="NCBI Taxonomy" id="412755"/>
    <lineage>
        <taxon>unclassified sequences</taxon>
        <taxon>metagenomes</taxon>
        <taxon>ecological metagenomes</taxon>
    </lineage>
</organism>
<protein>
    <submittedName>
        <fullName evidence="1">Uncharacterized protein</fullName>
    </submittedName>
</protein>
<name>X1RIC9_9ZZZZ</name>
<proteinExistence type="predicted"/>
<comment type="caution">
    <text evidence="1">The sequence shown here is derived from an EMBL/GenBank/DDBJ whole genome shotgun (WGS) entry which is preliminary data.</text>
</comment>
<evidence type="ECO:0000313" key="1">
    <source>
        <dbReference type="EMBL" id="GAI55339.1"/>
    </source>
</evidence>
<dbReference type="AlphaFoldDB" id="X1RIC9"/>
<accession>X1RIC9</accession>
<gene>
    <name evidence="1" type="ORF">S06H3_60195</name>
</gene>
<dbReference type="EMBL" id="BARV01039229">
    <property type="protein sequence ID" value="GAI55339.1"/>
    <property type="molecule type" value="Genomic_DNA"/>
</dbReference>
<reference evidence="1" key="1">
    <citation type="journal article" date="2014" name="Front. Microbiol.">
        <title>High frequency of phylogenetically diverse reductive dehalogenase-homologous genes in deep subseafloor sedimentary metagenomes.</title>
        <authorList>
            <person name="Kawai M."/>
            <person name="Futagami T."/>
            <person name="Toyoda A."/>
            <person name="Takaki Y."/>
            <person name="Nishi S."/>
            <person name="Hori S."/>
            <person name="Arai W."/>
            <person name="Tsubouchi T."/>
            <person name="Morono Y."/>
            <person name="Uchiyama I."/>
            <person name="Ito T."/>
            <person name="Fujiyama A."/>
            <person name="Inagaki F."/>
            <person name="Takami H."/>
        </authorList>
    </citation>
    <scope>NUCLEOTIDE SEQUENCE</scope>
    <source>
        <strain evidence="1">Expedition CK06-06</strain>
    </source>
</reference>
<sequence>MRSGPQISEVNTPSHRREAWFSEAEGKVFINTAMASFEKAVRWGVRAK</sequence>